<organism evidence="5 6">
    <name type="scientific">Aquabacterium lacunae</name>
    <dbReference type="NCBI Taxonomy" id="2528630"/>
    <lineage>
        <taxon>Bacteria</taxon>
        <taxon>Pseudomonadati</taxon>
        <taxon>Pseudomonadota</taxon>
        <taxon>Betaproteobacteria</taxon>
        <taxon>Burkholderiales</taxon>
        <taxon>Aquabacterium</taxon>
    </lineage>
</organism>
<dbReference type="PROSITE" id="PS00409">
    <property type="entry name" value="PROKAR_NTER_METHYL"/>
    <property type="match status" value="1"/>
</dbReference>
<evidence type="ECO:0000256" key="2">
    <source>
        <dbReference type="SAM" id="MobiDB-lite"/>
    </source>
</evidence>
<protein>
    <submittedName>
        <fullName evidence="5">Prepilin-type N-terminal cleavage/methylation domain-containing protein</fullName>
    </submittedName>
</protein>
<evidence type="ECO:0000313" key="5">
    <source>
        <dbReference type="EMBL" id="TBO29430.1"/>
    </source>
</evidence>
<dbReference type="Gene3D" id="3.30.700.10">
    <property type="entry name" value="Glycoprotein, Type 4 Pilin"/>
    <property type="match status" value="1"/>
</dbReference>
<evidence type="ECO:0000256" key="1">
    <source>
        <dbReference type="ARBA" id="ARBA00022481"/>
    </source>
</evidence>
<evidence type="ECO:0000256" key="3">
    <source>
        <dbReference type="SAM" id="Phobius"/>
    </source>
</evidence>
<evidence type="ECO:0000259" key="4">
    <source>
        <dbReference type="Pfam" id="PF08334"/>
    </source>
</evidence>
<feature type="transmembrane region" description="Helical" evidence="3">
    <location>
        <begin position="6"/>
        <end position="28"/>
    </location>
</feature>
<dbReference type="PANTHER" id="PTHR30093">
    <property type="entry name" value="GENERAL SECRETION PATHWAY PROTEIN G"/>
    <property type="match status" value="1"/>
</dbReference>
<keyword evidence="3" id="KW-1133">Transmembrane helix</keyword>
<dbReference type="GO" id="GO:0015627">
    <property type="term" value="C:type II protein secretion system complex"/>
    <property type="evidence" value="ECO:0007669"/>
    <property type="project" value="InterPro"/>
</dbReference>
<dbReference type="NCBIfam" id="TIGR02532">
    <property type="entry name" value="IV_pilin_GFxxxE"/>
    <property type="match status" value="1"/>
</dbReference>
<gene>
    <name evidence="5" type="ORF">EYS42_13600</name>
</gene>
<dbReference type="OrthoDB" id="9795612at2"/>
<feature type="domain" description="Type II secretion system protein GspG C-terminal" evidence="4">
    <location>
        <begin position="31"/>
        <end position="84"/>
    </location>
</feature>
<sequence>MVRTRGFTLIELIVVLAIIGLLATLVAPRYHRQVERAREASLRTSLNVMRDALDKYAADKGRYPDTLDALVAAGYLRQVPEDPFTGTRDSWMTLPPRPDSGLPGAAADVRSGATGRGLDGSPYAGW</sequence>
<dbReference type="InterPro" id="IPR045584">
    <property type="entry name" value="Pilin-like"/>
</dbReference>
<feature type="region of interest" description="Disordered" evidence="2">
    <location>
        <begin position="84"/>
        <end position="126"/>
    </location>
</feature>
<name>A0A4Q9GXD0_9BURK</name>
<dbReference type="EMBL" id="SIXI01000005">
    <property type="protein sequence ID" value="TBO29430.1"/>
    <property type="molecule type" value="Genomic_DNA"/>
</dbReference>
<proteinExistence type="predicted"/>
<dbReference type="Proteomes" id="UP000292120">
    <property type="component" value="Unassembled WGS sequence"/>
</dbReference>
<dbReference type="SUPFAM" id="SSF54523">
    <property type="entry name" value="Pili subunits"/>
    <property type="match status" value="1"/>
</dbReference>
<dbReference type="InterPro" id="IPR000983">
    <property type="entry name" value="Bac_GSPG_pilin"/>
</dbReference>
<reference evidence="5 6" key="1">
    <citation type="submission" date="2019-02" db="EMBL/GenBank/DDBJ databases">
        <title>Aquabacterium sp. strain KMB7.</title>
        <authorList>
            <person name="Chen W.-M."/>
        </authorList>
    </citation>
    <scope>NUCLEOTIDE SEQUENCE [LARGE SCALE GENOMIC DNA]</scope>
    <source>
        <strain evidence="5 6">KMB7</strain>
    </source>
</reference>
<comment type="caution">
    <text evidence="5">The sequence shown here is derived from an EMBL/GenBank/DDBJ whole genome shotgun (WGS) entry which is preliminary data.</text>
</comment>
<accession>A0A4Q9GXD0</accession>
<dbReference type="PANTHER" id="PTHR30093:SF47">
    <property type="entry name" value="TYPE IV PILUS NON-CORE MINOR PILIN PILE"/>
    <property type="match status" value="1"/>
</dbReference>
<keyword evidence="1" id="KW-0488">Methylation</keyword>
<evidence type="ECO:0000313" key="6">
    <source>
        <dbReference type="Proteomes" id="UP000292120"/>
    </source>
</evidence>
<dbReference type="InterPro" id="IPR013545">
    <property type="entry name" value="T2SS_protein-GspG_C"/>
</dbReference>
<dbReference type="RefSeq" id="WP_130968725.1">
    <property type="nucleotide sequence ID" value="NZ_SIXI01000005.1"/>
</dbReference>
<dbReference type="Pfam" id="PF07963">
    <property type="entry name" value="N_methyl"/>
    <property type="match status" value="1"/>
</dbReference>
<dbReference type="InterPro" id="IPR012902">
    <property type="entry name" value="N_methyl_site"/>
</dbReference>
<dbReference type="PRINTS" id="PR00813">
    <property type="entry name" value="BCTERIALGSPG"/>
</dbReference>
<keyword evidence="3" id="KW-0472">Membrane</keyword>
<dbReference type="AlphaFoldDB" id="A0A4Q9GXD0"/>
<keyword evidence="6" id="KW-1185">Reference proteome</keyword>
<dbReference type="GO" id="GO:0015628">
    <property type="term" value="P:protein secretion by the type II secretion system"/>
    <property type="evidence" value="ECO:0007669"/>
    <property type="project" value="InterPro"/>
</dbReference>
<dbReference type="Pfam" id="PF08334">
    <property type="entry name" value="T2SSG"/>
    <property type="match status" value="1"/>
</dbReference>
<keyword evidence="3" id="KW-0812">Transmembrane</keyword>